<keyword evidence="1" id="KW-1133">Transmembrane helix</keyword>
<accession>A0A4Z1EG33</accession>
<proteinExistence type="predicted"/>
<name>A0A4Z1EG33_9HELO</name>
<evidence type="ECO:0000313" key="3">
    <source>
        <dbReference type="Proteomes" id="UP000297777"/>
    </source>
</evidence>
<dbReference type="EMBL" id="PQXH01000134">
    <property type="protein sequence ID" value="TGO10490.1"/>
    <property type="molecule type" value="Genomic_DNA"/>
</dbReference>
<evidence type="ECO:0000256" key="1">
    <source>
        <dbReference type="SAM" id="Phobius"/>
    </source>
</evidence>
<reference evidence="2 3" key="1">
    <citation type="submission" date="2017-12" db="EMBL/GenBank/DDBJ databases">
        <title>Comparative genomics of Botrytis spp.</title>
        <authorList>
            <person name="Valero-Jimenez C.A."/>
            <person name="Tapia P."/>
            <person name="Veloso J."/>
            <person name="Silva-Moreno E."/>
            <person name="Staats M."/>
            <person name="Valdes J.H."/>
            <person name="Van Kan J.A.L."/>
        </authorList>
    </citation>
    <scope>NUCLEOTIDE SEQUENCE [LARGE SCALE GENOMIC DNA]</scope>
    <source>
        <strain evidence="2 3">Bt9001</strain>
    </source>
</reference>
<dbReference type="Proteomes" id="UP000297777">
    <property type="component" value="Unassembled WGS sequence"/>
</dbReference>
<comment type="caution">
    <text evidence="2">The sequence shown here is derived from an EMBL/GenBank/DDBJ whole genome shotgun (WGS) entry which is preliminary data.</text>
</comment>
<evidence type="ECO:0000313" key="2">
    <source>
        <dbReference type="EMBL" id="TGO10490.1"/>
    </source>
</evidence>
<gene>
    <name evidence="2" type="ORF">BTUL_0134g00420</name>
</gene>
<dbReference type="AlphaFoldDB" id="A0A4Z1EG33"/>
<keyword evidence="3" id="KW-1185">Reference proteome</keyword>
<organism evidence="2 3">
    <name type="scientific">Botrytis tulipae</name>
    <dbReference type="NCBI Taxonomy" id="87230"/>
    <lineage>
        <taxon>Eukaryota</taxon>
        <taxon>Fungi</taxon>
        <taxon>Dikarya</taxon>
        <taxon>Ascomycota</taxon>
        <taxon>Pezizomycotina</taxon>
        <taxon>Leotiomycetes</taxon>
        <taxon>Helotiales</taxon>
        <taxon>Sclerotiniaceae</taxon>
        <taxon>Botrytis</taxon>
    </lineage>
</organism>
<dbReference type="OrthoDB" id="3458717at2759"/>
<sequence length="111" mass="12402">MVAHTSAESFYSLIILSMDLPYVGMIFVAHDLLYSPSFTDTSKLQTLMSHSSPHPLAWHLADSTLVPVPAQPSNFEVAASDDLPGAATTHWRETSSNYLRPYRCTDFEIER</sequence>
<keyword evidence="1" id="KW-0812">Transmembrane</keyword>
<protein>
    <submittedName>
        <fullName evidence="2">Uncharacterized protein</fullName>
    </submittedName>
</protein>
<keyword evidence="1" id="KW-0472">Membrane</keyword>
<feature type="transmembrane region" description="Helical" evidence="1">
    <location>
        <begin position="12"/>
        <end position="34"/>
    </location>
</feature>